<sequence>MEPRNFIDDITGSLIGLRKEHAKVASHHEDLASGVRELAQELRSIKWTAVGIFAICTLVYCARLGIRYKKKKKPNAKPEAARPLLPATPAEFSYV</sequence>
<evidence type="ECO:0000313" key="3">
    <source>
        <dbReference type="Proteomes" id="UP000298663"/>
    </source>
</evidence>
<proteinExistence type="predicted"/>
<reference evidence="2 3" key="1">
    <citation type="journal article" date="2015" name="Genome Biol.">
        <title>Comparative genomics of Steinernema reveals deeply conserved gene regulatory networks.</title>
        <authorList>
            <person name="Dillman A.R."/>
            <person name="Macchietto M."/>
            <person name="Porter C.F."/>
            <person name="Rogers A."/>
            <person name="Williams B."/>
            <person name="Antoshechkin I."/>
            <person name="Lee M.M."/>
            <person name="Goodwin Z."/>
            <person name="Lu X."/>
            <person name="Lewis E.E."/>
            <person name="Goodrich-Blair H."/>
            <person name="Stock S.P."/>
            <person name="Adams B.J."/>
            <person name="Sternberg P.W."/>
            <person name="Mortazavi A."/>
        </authorList>
    </citation>
    <scope>NUCLEOTIDE SEQUENCE [LARGE SCALE GENOMIC DNA]</scope>
    <source>
        <strain evidence="2 3">ALL</strain>
    </source>
</reference>
<protein>
    <submittedName>
        <fullName evidence="2">Uncharacterized protein</fullName>
    </submittedName>
</protein>
<comment type="caution">
    <text evidence="2">The sequence shown here is derived from an EMBL/GenBank/DDBJ whole genome shotgun (WGS) entry which is preliminary data.</text>
</comment>
<accession>A0A4U5M7T0</accession>
<keyword evidence="1" id="KW-0472">Membrane</keyword>
<feature type="transmembrane region" description="Helical" evidence="1">
    <location>
        <begin position="47"/>
        <end position="66"/>
    </location>
</feature>
<dbReference type="Proteomes" id="UP000298663">
    <property type="component" value="Unassembled WGS sequence"/>
</dbReference>
<dbReference type="AlphaFoldDB" id="A0A4U5M7T0"/>
<gene>
    <name evidence="2" type="ORF">L596_025150</name>
</gene>
<keyword evidence="3" id="KW-1185">Reference proteome</keyword>
<keyword evidence="1" id="KW-0812">Transmembrane</keyword>
<reference evidence="2 3" key="2">
    <citation type="journal article" date="2019" name="G3 (Bethesda)">
        <title>Hybrid Assembly of the Genome of the Entomopathogenic Nematode Steinernema carpocapsae Identifies the X-Chromosome.</title>
        <authorList>
            <person name="Serra L."/>
            <person name="Macchietto M."/>
            <person name="Macias-Munoz A."/>
            <person name="McGill C.J."/>
            <person name="Rodriguez I.M."/>
            <person name="Rodriguez B."/>
            <person name="Murad R."/>
            <person name="Mortazavi A."/>
        </authorList>
    </citation>
    <scope>NUCLEOTIDE SEQUENCE [LARGE SCALE GENOMIC DNA]</scope>
    <source>
        <strain evidence="2 3">ALL</strain>
    </source>
</reference>
<organism evidence="2 3">
    <name type="scientific">Steinernema carpocapsae</name>
    <name type="common">Entomopathogenic nematode</name>
    <dbReference type="NCBI Taxonomy" id="34508"/>
    <lineage>
        <taxon>Eukaryota</taxon>
        <taxon>Metazoa</taxon>
        <taxon>Ecdysozoa</taxon>
        <taxon>Nematoda</taxon>
        <taxon>Chromadorea</taxon>
        <taxon>Rhabditida</taxon>
        <taxon>Tylenchina</taxon>
        <taxon>Panagrolaimomorpha</taxon>
        <taxon>Strongyloidoidea</taxon>
        <taxon>Steinernematidae</taxon>
        <taxon>Steinernema</taxon>
    </lineage>
</organism>
<keyword evidence="1" id="KW-1133">Transmembrane helix</keyword>
<evidence type="ECO:0000256" key="1">
    <source>
        <dbReference type="SAM" id="Phobius"/>
    </source>
</evidence>
<evidence type="ECO:0000313" key="2">
    <source>
        <dbReference type="EMBL" id="TKR64653.1"/>
    </source>
</evidence>
<dbReference type="EMBL" id="AZBU02000009">
    <property type="protein sequence ID" value="TKR64653.1"/>
    <property type="molecule type" value="Genomic_DNA"/>
</dbReference>
<name>A0A4U5M7T0_STECR</name>